<evidence type="ECO:0008006" key="4">
    <source>
        <dbReference type="Google" id="ProtNLM"/>
    </source>
</evidence>
<evidence type="ECO:0000256" key="1">
    <source>
        <dbReference type="SAM" id="Phobius"/>
    </source>
</evidence>
<evidence type="ECO:0000313" key="3">
    <source>
        <dbReference type="Proteomes" id="UP001156666"/>
    </source>
</evidence>
<proteinExistence type="predicted"/>
<feature type="transmembrane region" description="Helical" evidence="1">
    <location>
        <begin position="9"/>
        <end position="30"/>
    </location>
</feature>
<keyword evidence="1" id="KW-0812">Transmembrane</keyword>
<keyword evidence="1" id="KW-1133">Transmembrane helix</keyword>
<keyword evidence="1" id="KW-0472">Membrane</keyword>
<gene>
    <name evidence="2" type="ORF">GCM10007940_24940</name>
</gene>
<dbReference type="AlphaFoldDB" id="A0AA37WFN2"/>
<evidence type="ECO:0000313" key="2">
    <source>
        <dbReference type="EMBL" id="GLR17879.1"/>
    </source>
</evidence>
<dbReference type="EMBL" id="BSOH01000014">
    <property type="protein sequence ID" value="GLR17879.1"/>
    <property type="molecule type" value="Genomic_DNA"/>
</dbReference>
<accession>A0AA37WFN2</accession>
<reference evidence="2" key="2">
    <citation type="submission" date="2023-01" db="EMBL/GenBank/DDBJ databases">
        <title>Draft genome sequence of Portibacter lacus strain NBRC 108769.</title>
        <authorList>
            <person name="Sun Q."/>
            <person name="Mori K."/>
        </authorList>
    </citation>
    <scope>NUCLEOTIDE SEQUENCE</scope>
    <source>
        <strain evidence="2">NBRC 108769</strain>
    </source>
</reference>
<dbReference type="Pfam" id="PF15869">
    <property type="entry name" value="TolB_like"/>
    <property type="match status" value="1"/>
</dbReference>
<keyword evidence="3" id="KW-1185">Reference proteome</keyword>
<name>A0AA37WFN2_9BACT</name>
<sequence length="349" mass="40571">MIHVIINQIALIFTMKFSYLNIYFLALLFIGCNEKQESVTETFIEKNITAEVIHINEFIYRPSDMIISDNYLVIHDKYDESLFKIFDLDDLKNSKSWGELGDGPDKIKYVSYNSLSRINNGFGFVDKYTFRQFQIKNNLDVIEAPSINLSKNLGIINGFCRLNDNLFIANSISEGDLYEHVFLKGNEIIESEFGSYPEEDIPQREIIDKQRYYSKFGLSNEKKSRLFTFYYKQNIVKMYDFDGKLIGETNLEFDEIIKKDQKALAFMSGTSNEDYIFLINPNKIQKDVKNDPENYHPNLIVMNWEGKLIAKLKIQEPIGLISVDSNNKVYGMTSDLGDRIFKYDLSSIL</sequence>
<reference evidence="2" key="1">
    <citation type="journal article" date="2014" name="Int. J. Syst. Evol. Microbiol.">
        <title>Complete genome sequence of Corynebacterium casei LMG S-19264T (=DSM 44701T), isolated from a smear-ripened cheese.</title>
        <authorList>
            <consortium name="US DOE Joint Genome Institute (JGI-PGF)"/>
            <person name="Walter F."/>
            <person name="Albersmeier A."/>
            <person name="Kalinowski J."/>
            <person name="Ruckert C."/>
        </authorList>
    </citation>
    <scope>NUCLEOTIDE SEQUENCE</scope>
    <source>
        <strain evidence="2">NBRC 108769</strain>
    </source>
</reference>
<comment type="caution">
    <text evidence="2">The sequence shown here is derived from an EMBL/GenBank/DDBJ whole genome shotgun (WGS) entry which is preliminary data.</text>
</comment>
<dbReference type="Proteomes" id="UP001156666">
    <property type="component" value="Unassembled WGS sequence"/>
</dbReference>
<organism evidence="2 3">
    <name type="scientific">Portibacter lacus</name>
    <dbReference type="NCBI Taxonomy" id="1099794"/>
    <lineage>
        <taxon>Bacteria</taxon>
        <taxon>Pseudomonadati</taxon>
        <taxon>Bacteroidota</taxon>
        <taxon>Saprospiria</taxon>
        <taxon>Saprospirales</taxon>
        <taxon>Haliscomenobacteraceae</taxon>
        <taxon>Portibacter</taxon>
    </lineage>
</organism>
<protein>
    <recommendedName>
        <fullName evidence="4">TolB-like 6-blade propeller-like</fullName>
    </recommendedName>
</protein>